<dbReference type="InterPro" id="IPR000994">
    <property type="entry name" value="Pept_M24"/>
</dbReference>
<dbReference type="Pfam" id="PF00557">
    <property type="entry name" value="Peptidase_M24"/>
    <property type="match status" value="1"/>
</dbReference>
<feature type="signal peptide" evidence="1">
    <location>
        <begin position="1"/>
        <end position="20"/>
    </location>
</feature>
<dbReference type="EMBL" id="LJZO01000007">
    <property type="protein sequence ID" value="ROW00957.1"/>
    <property type="molecule type" value="Genomic_DNA"/>
</dbReference>
<dbReference type="InterPro" id="IPR036005">
    <property type="entry name" value="Creatinase/aminopeptidase-like"/>
</dbReference>
<evidence type="ECO:0000313" key="3">
    <source>
        <dbReference type="EMBL" id="ROW00957.1"/>
    </source>
</evidence>
<evidence type="ECO:0000256" key="1">
    <source>
        <dbReference type="SAM" id="SignalP"/>
    </source>
</evidence>
<evidence type="ECO:0000259" key="2">
    <source>
        <dbReference type="Pfam" id="PF00557"/>
    </source>
</evidence>
<reference evidence="3 4" key="1">
    <citation type="submission" date="2015-09" db="EMBL/GenBank/DDBJ databases">
        <title>Host preference determinants of Valsa canker pathogens revealed by comparative genomics.</title>
        <authorList>
            <person name="Yin Z."/>
            <person name="Huang L."/>
        </authorList>
    </citation>
    <scope>NUCLEOTIDE SEQUENCE [LARGE SCALE GENOMIC DNA]</scope>
    <source>
        <strain evidence="3 4">YSFL</strain>
    </source>
</reference>
<protein>
    <recommendedName>
        <fullName evidence="2">Peptidase M24 domain-containing protein</fullName>
    </recommendedName>
</protein>
<accession>A0A423WC59</accession>
<dbReference type="AlphaFoldDB" id="A0A423WC59"/>
<dbReference type="OrthoDB" id="3632757at2759"/>
<comment type="caution">
    <text evidence="3">The sequence shown here is derived from an EMBL/GenBank/DDBJ whole genome shotgun (WGS) entry which is preliminary data.</text>
</comment>
<organism evidence="3 4">
    <name type="scientific">Cytospora chrysosperma</name>
    <name type="common">Cytospora canker fungus</name>
    <name type="synonym">Sphaeria chrysosperma</name>
    <dbReference type="NCBI Taxonomy" id="252740"/>
    <lineage>
        <taxon>Eukaryota</taxon>
        <taxon>Fungi</taxon>
        <taxon>Dikarya</taxon>
        <taxon>Ascomycota</taxon>
        <taxon>Pezizomycotina</taxon>
        <taxon>Sordariomycetes</taxon>
        <taxon>Sordariomycetidae</taxon>
        <taxon>Diaporthales</taxon>
        <taxon>Cytosporaceae</taxon>
        <taxon>Cytospora</taxon>
    </lineage>
</organism>
<dbReference type="SUPFAM" id="SSF55920">
    <property type="entry name" value="Creatinase/aminopeptidase"/>
    <property type="match status" value="1"/>
</dbReference>
<keyword evidence="4" id="KW-1185">Reference proteome</keyword>
<evidence type="ECO:0000313" key="4">
    <source>
        <dbReference type="Proteomes" id="UP000284375"/>
    </source>
</evidence>
<gene>
    <name evidence="3" type="ORF">VSDG_02899</name>
</gene>
<dbReference type="Gene3D" id="3.90.230.10">
    <property type="entry name" value="Creatinase/methionine aminopeptidase superfamily"/>
    <property type="match status" value="1"/>
</dbReference>
<proteinExistence type="predicted"/>
<sequence>MHYTSSLSTASLCLAATVFAVPQSTGNTDINGNPQAQLDLNAATQDMTAHGHKWTIRSLRRTCNHRDSECEWFFYIDTDHRRRPTECHFFVRGQSASRTDTQGNRCGHFAVSSGWSGQFGPGQGFTVLSVVDQVDKLIAWPGYTDKQLEAGETIQTLPPLREQAKIVDAWTEERKSLIPGILQKYNVDAWIISQREYAEDTVFWALKEFEQFSARRRTTQLFLANATGGSQSAYNWIDNTALVWTELRSILADQQPRTIALNTHAELAFSGGLHAGERDAIEAALGNEWAERFVLEPMIAVEVVATMVDSRLEWYRKMMETAWAIIEEAFSNKIITPGKTTTLDLEWWMRERIQSLNYTTWFQPSVYILNADDCSMCSDSQSQEQAMMRTFPGDRDHVIRHGDIIHTDFGVTALGLNTDTQHLGYVLSPGETVDDIPESVLEGMKKVNRLQDMTREHMKIGMTGNEILNNIRTQMEKEGIEGKIYCHATGEFGHSAGTVIGMTNLQDEVPFLGDLPLLKNTYYSIELYAENYIPEKNMSVKFPMEEDVYWSEESQTWEWVYGRQSEYLIVDPQQDQGAVQRQPEMEL</sequence>
<keyword evidence="1" id="KW-0732">Signal</keyword>
<feature type="domain" description="Peptidase M24" evidence="2">
    <location>
        <begin position="316"/>
        <end position="527"/>
    </location>
</feature>
<feature type="chain" id="PRO_5019473625" description="Peptidase M24 domain-containing protein" evidence="1">
    <location>
        <begin position="21"/>
        <end position="587"/>
    </location>
</feature>
<name>A0A423WC59_CYTCH</name>
<dbReference type="Proteomes" id="UP000284375">
    <property type="component" value="Unassembled WGS sequence"/>
</dbReference>
<dbReference type="STRING" id="252740.A0A423WC59"/>